<feature type="region of interest" description="Disordered" evidence="1">
    <location>
        <begin position="145"/>
        <end position="197"/>
    </location>
</feature>
<proteinExistence type="predicted"/>
<evidence type="ECO:0000256" key="1">
    <source>
        <dbReference type="SAM" id="MobiDB-lite"/>
    </source>
</evidence>
<dbReference type="Gene3D" id="2.170.270.10">
    <property type="entry name" value="SET domain"/>
    <property type="match status" value="1"/>
</dbReference>
<protein>
    <recommendedName>
        <fullName evidence="2">SET domain-containing protein</fullName>
    </recommendedName>
</protein>
<feature type="compositionally biased region" description="Polar residues" evidence="1">
    <location>
        <begin position="188"/>
        <end position="197"/>
    </location>
</feature>
<dbReference type="InterPro" id="IPR046341">
    <property type="entry name" value="SET_dom_sf"/>
</dbReference>
<dbReference type="Proteomes" id="UP000283269">
    <property type="component" value="Unassembled WGS sequence"/>
</dbReference>
<dbReference type="STRING" id="93625.A0A409X9L1"/>
<sequence>MAYSSPKGLCIEKVQFHVEQGSKVTCGLRAKVDIDAGVIILASCSSMSKDMVLERPGISIIQSMPNQEPEVGPRLVLGPIRFANHDCLPNSQIMSIPNSQAFALCTLQQIQAGQSITVHYAADGSYFKGKICGCASCNPDQPPIAKKRPLDESQFLPNPNGKRTRRGGKRAKRRRPSVPTLVLEPPATCTTADSDSG</sequence>
<evidence type="ECO:0000313" key="3">
    <source>
        <dbReference type="EMBL" id="PPQ87401.1"/>
    </source>
</evidence>
<gene>
    <name evidence="3" type="ORF">CVT25_007990</name>
</gene>
<evidence type="ECO:0000259" key="2">
    <source>
        <dbReference type="PROSITE" id="PS50280"/>
    </source>
</evidence>
<dbReference type="AlphaFoldDB" id="A0A409X9L1"/>
<dbReference type="EMBL" id="NHYD01002287">
    <property type="protein sequence ID" value="PPQ87401.1"/>
    <property type="molecule type" value="Genomic_DNA"/>
</dbReference>
<comment type="caution">
    <text evidence="3">The sequence shown here is derived from an EMBL/GenBank/DDBJ whole genome shotgun (WGS) entry which is preliminary data.</text>
</comment>
<dbReference type="InParanoid" id="A0A409X9L1"/>
<evidence type="ECO:0000313" key="4">
    <source>
        <dbReference type="Proteomes" id="UP000283269"/>
    </source>
</evidence>
<dbReference type="Pfam" id="PF00856">
    <property type="entry name" value="SET"/>
    <property type="match status" value="1"/>
</dbReference>
<dbReference type="OrthoDB" id="3265353at2759"/>
<feature type="compositionally biased region" description="Basic residues" evidence="1">
    <location>
        <begin position="162"/>
        <end position="176"/>
    </location>
</feature>
<name>A0A409X9L1_PSICY</name>
<reference evidence="3 4" key="1">
    <citation type="journal article" date="2018" name="Evol. Lett.">
        <title>Horizontal gene cluster transfer increased hallucinogenic mushroom diversity.</title>
        <authorList>
            <person name="Reynolds H.T."/>
            <person name="Vijayakumar V."/>
            <person name="Gluck-Thaler E."/>
            <person name="Korotkin H.B."/>
            <person name="Matheny P.B."/>
            <person name="Slot J.C."/>
        </authorList>
    </citation>
    <scope>NUCLEOTIDE SEQUENCE [LARGE SCALE GENOMIC DNA]</scope>
    <source>
        <strain evidence="3 4">2631</strain>
    </source>
</reference>
<accession>A0A409X9L1</accession>
<keyword evidence="4" id="KW-1185">Reference proteome</keyword>
<dbReference type="SUPFAM" id="SSF82199">
    <property type="entry name" value="SET domain"/>
    <property type="match status" value="1"/>
</dbReference>
<organism evidence="3 4">
    <name type="scientific">Psilocybe cyanescens</name>
    <dbReference type="NCBI Taxonomy" id="93625"/>
    <lineage>
        <taxon>Eukaryota</taxon>
        <taxon>Fungi</taxon>
        <taxon>Dikarya</taxon>
        <taxon>Basidiomycota</taxon>
        <taxon>Agaricomycotina</taxon>
        <taxon>Agaricomycetes</taxon>
        <taxon>Agaricomycetidae</taxon>
        <taxon>Agaricales</taxon>
        <taxon>Agaricineae</taxon>
        <taxon>Strophariaceae</taxon>
        <taxon>Psilocybe</taxon>
    </lineage>
</organism>
<dbReference type="InterPro" id="IPR001214">
    <property type="entry name" value="SET_dom"/>
</dbReference>
<dbReference type="PROSITE" id="PS50280">
    <property type="entry name" value="SET"/>
    <property type="match status" value="1"/>
</dbReference>
<feature type="domain" description="SET" evidence="2">
    <location>
        <begin position="7"/>
        <end position="121"/>
    </location>
</feature>